<name>A0A2P2JGH7_RHIMU</name>
<protein>
    <submittedName>
        <fullName evidence="1">Uncharacterized protein</fullName>
    </submittedName>
</protein>
<dbReference type="AlphaFoldDB" id="A0A2P2JGH7"/>
<evidence type="ECO:0000313" key="1">
    <source>
        <dbReference type="EMBL" id="MBW92560.1"/>
    </source>
</evidence>
<sequence length="28" mass="3058">MEVPLNCSGGTIESINSMNMLPNSFESR</sequence>
<proteinExistence type="predicted"/>
<dbReference type="EMBL" id="GGEC01012077">
    <property type="protein sequence ID" value="MBW92560.1"/>
    <property type="molecule type" value="Transcribed_RNA"/>
</dbReference>
<organism evidence="1">
    <name type="scientific">Rhizophora mucronata</name>
    <name type="common">Asiatic mangrove</name>
    <dbReference type="NCBI Taxonomy" id="61149"/>
    <lineage>
        <taxon>Eukaryota</taxon>
        <taxon>Viridiplantae</taxon>
        <taxon>Streptophyta</taxon>
        <taxon>Embryophyta</taxon>
        <taxon>Tracheophyta</taxon>
        <taxon>Spermatophyta</taxon>
        <taxon>Magnoliopsida</taxon>
        <taxon>eudicotyledons</taxon>
        <taxon>Gunneridae</taxon>
        <taxon>Pentapetalae</taxon>
        <taxon>rosids</taxon>
        <taxon>fabids</taxon>
        <taxon>Malpighiales</taxon>
        <taxon>Rhizophoraceae</taxon>
        <taxon>Rhizophora</taxon>
    </lineage>
</organism>
<reference evidence="1" key="1">
    <citation type="submission" date="2018-02" db="EMBL/GenBank/DDBJ databases">
        <title>Rhizophora mucronata_Transcriptome.</title>
        <authorList>
            <person name="Meera S.P."/>
            <person name="Sreeshan A."/>
            <person name="Augustine A."/>
        </authorList>
    </citation>
    <scope>NUCLEOTIDE SEQUENCE</scope>
    <source>
        <tissue evidence="1">Leaf</tissue>
    </source>
</reference>
<accession>A0A2P2JGH7</accession>